<name>A0AA38Z8I6_VITRO</name>
<organism evidence="3 4">
    <name type="scientific">Vitis rotundifolia</name>
    <name type="common">Muscadine grape</name>
    <dbReference type="NCBI Taxonomy" id="103349"/>
    <lineage>
        <taxon>Eukaryota</taxon>
        <taxon>Viridiplantae</taxon>
        <taxon>Streptophyta</taxon>
        <taxon>Embryophyta</taxon>
        <taxon>Tracheophyta</taxon>
        <taxon>Spermatophyta</taxon>
        <taxon>Magnoliopsida</taxon>
        <taxon>eudicotyledons</taxon>
        <taxon>Gunneridae</taxon>
        <taxon>Pentapetalae</taxon>
        <taxon>rosids</taxon>
        <taxon>Vitales</taxon>
        <taxon>Vitaceae</taxon>
        <taxon>Viteae</taxon>
        <taxon>Vitis</taxon>
    </lineage>
</organism>
<comment type="caution">
    <text evidence="3">The sequence shown here is derived from an EMBL/GenBank/DDBJ whole genome shotgun (WGS) entry which is preliminary data.</text>
</comment>
<feature type="compositionally biased region" description="Basic and acidic residues" evidence="1">
    <location>
        <begin position="31"/>
        <end position="43"/>
    </location>
</feature>
<sequence length="78" mass="8874">MGRTWGLLMKAIVLVSMVVLLSDARHMTMREPEMEKKPLHLSDDENSEGDFYGRVEVPQGDYDFYRKHGDVPSPGIGH</sequence>
<dbReference type="AlphaFoldDB" id="A0AA38Z8I6"/>
<evidence type="ECO:0000256" key="2">
    <source>
        <dbReference type="SAM" id="Phobius"/>
    </source>
</evidence>
<keyword evidence="2" id="KW-0812">Transmembrane</keyword>
<keyword evidence="4" id="KW-1185">Reference proteome</keyword>
<evidence type="ECO:0000313" key="4">
    <source>
        <dbReference type="Proteomes" id="UP001168098"/>
    </source>
</evidence>
<accession>A0AA38Z8I6</accession>
<feature type="transmembrane region" description="Helical" evidence="2">
    <location>
        <begin position="6"/>
        <end position="24"/>
    </location>
</feature>
<protein>
    <submittedName>
        <fullName evidence="3">Uncharacterized protein</fullName>
    </submittedName>
</protein>
<reference evidence="3 4" key="1">
    <citation type="journal article" date="2023" name="BMC Biotechnol.">
        <title>Vitis rotundifolia cv Carlos genome sequencing.</title>
        <authorList>
            <person name="Huff M."/>
            <person name="Hulse-Kemp A."/>
            <person name="Scheffler B."/>
            <person name="Youngblood R."/>
            <person name="Simpson S."/>
            <person name="Babiker E."/>
            <person name="Staton M."/>
        </authorList>
    </citation>
    <scope>NUCLEOTIDE SEQUENCE [LARGE SCALE GENOMIC DNA]</scope>
    <source>
        <tissue evidence="3">Leaf</tissue>
    </source>
</reference>
<feature type="region of interest" description="Disordered" evidence="1">
    <location>
        <begin position="31"/>
        <end position="52"/>
    </location>
</feature>
<gene>
    <name evidence="3" type="ORF">PVL29_016475</name>
</gene>
<proteinExistence type="predicted"/>
<dbReference type="EMBL" id="JARBHA010000013">
    <property type="protein sequence ID" value="KAJ9683997.1"/>
    <property type="molecule type" value="Genomic_DNA"/>
</dbReference>
<keyword evidence="2" id="KW-0472">Membrane</keyword>
<keyword evidence="2" id="KW-1133">Transmembrane helix</keyword>
<evidence type="ECO:0000256" key="1">
    <source>
        <dbReference type="SAM" id="MobiDB-lite"/>
    </source>
</evidence>
<dbReference type="Proteomes" id="UP001168098">
    <property type="component" value="Unassembled WGS sequence"/>
</dbReference>
<evidence type="ECO:0000313" key="3">
    <source>
        <dbReference type="EMBL" id="KAJ9683997.1"/>
    </source>
</evidence>